<feature type="compositionally biased region" description="Polar residues" evidence="9">
    <location>
        <begin position="407"/>
        <end position="428"/>
    </location>
</feature>
<dbReference type="SUPFAM" id="SSF57756">
    <property type="entry name" value="Retrovirus zinc finger-like domains"/>
    <property type="match status" value="3"/>
</dbReference>
<keyword evidence="12" id="KW-1185">Reference proteome</keyword>
<evidence type="ECO:0000259" key="10">
    <source>
        <dbReference type="PROSITE" id="PS50158"/>
    </source>
</evidence>
<keyword evidence="6" id="KW-0862">Zinc</keyword>
<dbReference type="GO" id="GO:0031499">
    <property type="term" value="C:TRAMP complex"/>
    <property type="evidence" value="ECO:0007669"/>
    <property type="project" value="TreeGrafter"/>
</dbReference>
<dbReference type="GO" id="GO:0003723">
    <property type="term" value="F:RNA binding"/>
    <property type="evidence" value="ECO:0007669"/>
    <property type="project" value="TreeGrafter"/>
</dbReference>
<dbReference type="GO" id="GO:0071035">
    <property type="term" value="P:nuclear polyadenylation-dependent rRNA catabolic process"/>
    <property type="evidence" value="ECO:0007669"/>
    <property type="project" value="TreeGrafter"/>
</dbReference>
<dbReference type="GO" id="GO:0071037">
    <property type="term" value="P:nuclear polyadenylation-dependent snRNA catabolic process"/>
    <property type="evidence" value="ECO:0007669"/>
    <property type="project" value="TreeGrafter"/>
</dbReference>
<dbReference type="InterPro" id="IPR051644">
    <property type="entry name" value="TRAMP_AT-DNA-binding"/>
</dbReference>
<evidence type="ECO:0000256" key="5">
    <source>
        <dbReference type="ARBA" id="ARBA00022771"/>
    </source>
</evidence>
<feature type="compositionally biased region" description="Basic residues" evidence="9">
    <location>
        <begin position="379"/>
        <end position="391"/>
    </location>
</feature>
<dbReference type="EMBL" id="CP143787">
    <property type="protein sequence ID" value="WVN88286.1"/>
    <property type="molecule type" value="Genomic_DNA"/>
</dbReference>
<evidence type="ECO:0000313" key="11">
    <source>
        <dbReference type="EMBL" id="WVN88286.1"/>
    </source>
</evidence>
<feature type="region of interest" description="Disordered" evidence="9">
    <location>
        <begin position="1"/>
        <end position="26"/>
    </location>
</feature>
<keyword evidence="5 8" id="KW-0863">Zinc-finger</keyword>
<feature type="compositionally biased region" description="Basic and acidic residues" evidence="9">
    <location>
        <begin position="475"/>
        <end position="486"/>
    </location>
</feature>
<feature type="compositionally biased region" description="Basic and acidic residues" evidence="9">
    <location>
        <begin position="434"/>
        <end position="456"/>
    </location>
</feature>
<feature type="domain" description="CCHC-type" evidence="10">
    <location>
        <begin position="178"/>
        <end position="192"/>
    </location>
</feature>
<feature type="region of interest" description="Disordered" evidence="9">
    <location>
        <begin position="332"/>
        <end position="594"/>
    </location>
</feature>
<evidence type="ECO:0000256" key="8">
    <source>
        <dbReference type="PROSITE-ProRule" id="PRU00047"/>
    </source>
</evidence>
<dbReference type="GO" id="GO:0008270">
    <property type="term" value="F:zinc ion binding"/>
    <property type="evidence" value="ECO:0007669"/>
    <property type="project" value="UniProtKB-KW"/>
</dbReference>
<dbReference type="GO" id="GO:0006397">
    <property type="term" value="P:mRNA processing"/>
    <property type="evidence" value="ECO:0007669"/>
    <property type="project" value="UniProtKB-KW"/>
</dbReference>
<dbReference type="RefSeq" id="XP_066068986.1">
    <property type="nucleotide sequence ID" value="XM_066212889.1"/>
</dbReference>
<proteinExistence type="predicted"/>
<dbReference type="SMART" id="SM00343">
    <property type="entry name" value="ZnF_C2HC"/>
    <property type="match status" value="5"/>
</dbReference>
<dbReference type="GO" id="GO:0071031">
    <property type="term" value="P:nuclear mRNA surveillance of mRNA 3'-end processing"/>
    <property type="evidence" value="ECO:0007669"/>
    <property type="project" value="TreeGrafter"/>
</dbReference>
<dbReference type="InterPro" id="IPR001878">
    <property type="entry name" value="Znf_CCHC"/>
</dbReference>
<reference evidence="11" key="1">
    <citation type="submission" date="2016-06" db="EMBL/GenBank/DDBJ databases">
        <authorList>
            <person name="Cuomo C."/>
            <person name="Litvintseva A."/>
            <person name="Heitman J."/>
            <person name="Chen Y."/>
            <person name="Sun S."/>
            <person name="Springer D."/>
            <person name="Dromer F."/>
            <person name="Young S."/>
            <person name="Zeng Q."/>
            <person name="Chapman S."/>
            <person name="Gujja S."/>
            <person name="Saif S."/>
            <person name="Birren B."/>
        </authorList>
    </citation>
    <scope>NUCLEOTIDE SEQUENCE</scope>
    <source>
        <strain evidence="11">CBS 7841</strain>
    </source>
</reference>
<reference evidence="11" key="3">
    <citation type="submission" date="2024-01" db="EMBL/GenBank/DDBJ databases">
        <authorList>
            <person name="Coelho M.A."/>
            <person name="David-Palma M."/>
            <person name="Shea T."/>
            <person name="Sun S."/>
            <person name="Cuomo C.A."/>
            <person name="Heitman J."/>
        </authorList>
    </citation>
    <scope>NUCLEOTIDE SEQUENCE</scope>
    <source>
        <strain evidence="11">CBS 7841</strain>
    </source>
</reference>
<keyword evidence="3" id="KW-0479">Metal-binding</keyword>
<dbReference type="Proteomes" id="UP000094043">
    <property type="component" value="Chromosome 4"/>
</dbReference>
<dbReference type="PANTHER" id="PTHR46543">
    <property type="entry name" value="ZINC FINGER CCHC DOMAIN-CONTAINING PROTEIN 7"/>
    <property type="match status" value="1"/>
</dbReference>
<accession>A0AAJ8JTU6</accession>
<keyword evidence="2" id="KW-0507">mRNA processing</keyword>
<reference evidence="11" key="2">
    <citation type="journal article" date="2022" name="Elife">
        <title>Obligate sexual reproduction of a homothallic fungus closely related to the Cryptococcus pathogenic species complex.</title>
        <authorList>
            <person name="Passer A.R."/>
            <person name="Clancey S.A."/>
            <person name="Shea T."/>
            <person name="David-Palma M."/>
            <person name="Averette A.F."/>
            <person name="Boekhout T."/>
            <person name="Porcel B.M."/>
            <person name="Nowrousian M."/>
            <person name="Cuomo C.A."/>
            <person name="Sun S."/>
            <person name="Heitman J."/>
            <person name="Coelho M.A."/>
        </authorList>
    </citation>
    <scope>NUCLEOTIDE SEQUENCE</scope>
    <source>
        <strain evidence="11">CBS 7841</strain>
    </source>
</reference>
<name>A0AAJ8JTU6_9TREE</name>
<keyword evidence="4" id="KW-0677">Repeat</keyword>
<dbReference type="AlphaFoldDB" id="A0AAJ8JTU6"/>
<organism evidence="11 12">
    <name type="scientific">Cryptococcus depauperatus CBS 7841</name>
    <dbReference type="NCBI Taxonomy" id="1295531"/>
    <lineage>
        <taxon>Eukaryota</taxon>
        <taxon>Fungi</taxon>
        <taxon>Dikarya</taxon>
        <taxon>Basidiomycota</taxon>
        <taxon>Agaricomycotina</taxon>
        <taxon>Tremellomycetes</taxon>
        <taxon>Tremellales</taxon>
        <taxon>Cryptococcaceae</taxon>
        <taxon>Cryptococcus</taxon>
    </lineage>
</organism>
<keyword evidence="7" id="KW-0539">Nucleus</keyword>
<evidence type="ECO:0000256" key="6">
    <source>
        <dbReference type="ARBA" id="ARBA00022833"/>
    </source>
</evidence>
<dbReference type="Pfam" id="PF00098">
    <property type="entry name" value="zf-CCHC"/>
    <property type="match status" value="3"/>
</dbReference>
<gene>
    <name evidence="11" type="ORF">L203_103491</name>
</gene>
<dbReference type="Gene3D" id="4.10.60.10">
    <property type="entry name" value="Zinc finger, CCHC-type"/>
    <property type="match status" value="3"/>
</dbReference>
<protein>
    <recommendedName>
        <fullName evidence="10">CCHC-type domain-containing protein</fullName>
    </recommendedName>
</protein>
<dbReference type="GO" id="GO:0071036">
    <property type="term" value="P:nuclear polyadenylation-dependent snoRNA catabolic process"/>
    <property type="evidence" value="ECO:0007669"/>
    <property type="project" value="TreeGrafter"/>
</dbReference>
<feature type="domain" description="CCHC-type" evidence="10">
    <location>
        <begin position="216"/>
        <end position="231"/>
    </location>
</feature>
<dbReference type="InterPro" id="IPR036875">
    <property type="entry name" value="Znf_CCHC_sf"/>
</dbReference>
<feature type="domain" description="CCHC-type" evidence="10">
    <location>
        <begin position="297"/>
        <end position="312"/>
    </location>
</feature>
<sequence length="594" mass="66643">MRPLVSATGIKLSPTPPPEQQVGDGTTEMDEEEVDFGNIIIDECPMDEEETILDRSHLKPQGLFGISMVPSVIQVDGKVHVQLVTRDGTGEQLGKGEEVSLGLQLPQHVLIESSLKGQEDDGENVGNQTLEDRDVFEGLHFMDDNLTRGSKRYFDLEPEDNIDREASFLATADSRRVCQNCKKPGHQAAKCPHVICTTCGAMDEHERRDCPLSKVCYGCGQRGHFKSDCPDPVARNKRWTGCQRCGSREHTDKNCPTLWRIYTFYSETGRKEMLNRKKNAQGWEKEVIGGERSEDWCYNCAKTGHLGDDCPQRRGSLVRLTAPSAFSHEIASRGPFSDSFASKANLPPKPTHSRWTQEDSTDIPYTSAYDSFPGSNAGHRGREKQRQKMRVKNRDESDPDDWFTGNRRLSPQSRGGRNAITPQNGSRSQRSKHRPWDSEMRGRDWEQDRYERDHAGRSTASHGRRYPSSPRRSPIHQERERGERGGGSKTLVSRALGGQSTPRSRGSPVGSGVSLLDRIGSPNTPLSSPRSRRNKSEKDEERDWESEWRRGGGAGGNVSNWGKEMDKEAKSLSIKGQAHNREKSTGQRYYGGYN</sequence>
<evidence type="ECO:0000256" key="7">
    <source>
        <dbReference type="ARBA" id="ARBA00023242"/>
    </source>
</evidence>
<evidence type="ECO:0000256" key="9">
    <source>
        <dbReference type="SAM" id="MobiDB-lite"/>
    </source>
</evidence>
<evidence type="ECO:0000313" key="12">
    <source>
        <dbReference type="Proteomes" id="UP000094043"/>
    </source>
</evidence>
<dbReference type="GeneID" id="91087702"/>
<feature type="compositionally biased region" description="Basic and acidic residues" evidence="9">
    <location>
        <begin position="534"/>
        <end position="550"/>
    </location>
</feature>
<dbReference type="PANTHER" id="PTHR46543:SF1">
    <property type="entry name" value="ZINC FINGER CCHC DOMAIN-CONTAINING PROTEIN 7"/>
    <property type="match status" value="1"/>
</dbReference>
<comment type="subcellular location">
    <subcellularLocation>
        <location evidence="1">Nucleus</location>
    </subcellularLocation>
</comment>
<evidence type="ECO:0000256" key="4">
    <source>
        <dbReference type="ARBA" id="ARBA00022737"/>
    </source>
</evidence>
<dbReference type="GO" id="GO:0071039">
    <property type="term" value="P:nuclear polyadenylation-dependent CUT catabolic process"/>
    <property type="evidence" value="ECO:0007669"/>
    <property type="project" value="TreeGrafter"/>
</dbReference>
<evidence type="ECO:0000256" key="1">
    <source>
        <dbReference type="ARBA" id="ARBA00004123"/>
    </source>
</evidence>
<evidence type="ECO:0000256" key="2">
    <source>
        <dbReference type="ARBA" id="ARBA00022664"/>
    </source>
</evidence>
<dbReference type="PROSITE" id="PS50158">
    <property type="entry name" value="ZF_CCHC"/>
    <property type="match status" value="3"/>
</dbReference>
<evidence type="ECO:0000256" key="3">
    <source>
        <dbReference type="ARBA" id="ARBA00022723"/>
    </source>
</evidence>
<feature type="compositionally biased region" description="Low complexity" evidence="9">
    <location>
        <begin position="502"/>
        <end position="516"/>
    </location>
</feature>
<dbReference type="GO" id="GO:0071038">
    <property type="term" value="P:TRAMP-dependent tRNA surveillance pathway"/>
    <property type="evidence" value="ECO:0007669"/>
    <property type="project" value="TreeGrafter"/>
</dbReference>
<dbReference type="KEGG" id="cdep:91087702"/>